<protein>
    <recommendedName>
        <fullName evidence="4">ABC transporter domain-containing protein</fullName>
    </recommendedName>
</protein>
<dbReference type="Pfam" id="PF00005">
    <property type="entry name" value="ABC_tran"/>
    <property type="match status" value="1"/>
</dbReference>
<feature type="domain" description="ABC transporter" evidence="4">
    <location>
        <begin position="4"/>
        <end position="233"/>
    </location>
</feature>
<evidence type="ECO:0000256" key="3">
    <source>
        <dbReference type="ARBA" id="ARBA00022840"/>
    </source>
</evidence>
<evidence type="ECO:0000313" key="5">
    <source>
        <dbReference type="EMBL" id="GAH02598.1"/>
    </source>
</evidence>
<dbReference type="InterPro" id="IPR003439">
    <property type="entry name" value="ABC_transporter-like_ATP-bd"/>
</dbReference>
<dbReference type="InterPro" id="IPR027417">
    <property type="entry name" value="P-loop_NTPase"/>
</dbReference>
<dbReference type="InterPro" id="IPR017871">
    <property type="entry name" value="ABC_transporter-like_CS"/>
</dbReference>
<keyword evidence="2" id="KW-0547">Nucleotide-binding</keyword>
<dbReference type="EMBL" id="BART01024270">
    <property type="protein sequence ID" value="GAH02598.1"/>
    <property type="molecule type" value="Genomic_DNA"/>
</dbReference>
<dbReference type="AlphaFoldDB" id="X1E1R8"/>
<organism evidence="5">
    <name type="scientific">marine sediment metagenome</name>
    <dbReference type="NCBI Taxonomy" id="412755"/>
    <lineage>
        <taxon>unclassified sequences</taxon>
        <taxon>metagenomes</taxon>
        <taxon>ecological metagenomes</taxon>
    </lineage>
</organism>
<dbReference type="Gene3D" id="3.40.50.300">
    <property type="entry name" value="P-loop containing nucleotide triphosphate hydrolases"/>
    <property type="match status" value="1"/>
</dbReference>
<name>X1E1R8_9ZZZZ</name>
<dbReference type="PROSITE" id="PS00211">
    <property type="entry name" value="ABC_TRANSPORTER_1"/>
    <property type="match status" value="1"/>
</dbReference>
<dbReference type="PANTHER" id="PTHR43423">
    <property type="entry name" value="ABC TRANSPORTER I FAMILY MEMBER 17"/>
    <property type="match status" value="1"/>
</dbReference>
<gene>
    <name evidence="5" type="ORF">S01H4_43901</name>
</gene>
<comment type="caution">
    <text evidence="5">The sequence shown here is derived from an EMBL/GenBank/DDBJ whole genome shotgun (WGS) entry which is preliminary data.</text>
</comment>
<feature type="non-terminal residue" evidence="5">
    <location>
        <position position="1"/>
    </location>
</feature>
<proteinExistence type="predicted"/>
<evidence type="ECO:0000256" key="1">
    <source>
        <dbReference type="ARBA" id="ARBA00022448"/>
    </source>
</evidence>
<evidence type="ECO:0000256" key="2">
    <source>
        <dbReference type="ARBA" id="ARBA00022741"/>
    </source>
</evidence>
<keyword evidence="1" id="KW-0813">Transport</keyword>
<dbReference type="GO" id="GO:0016887">
    <property type="term" value="F:ATP hydrolysis activity"/>
    <property type="evidence" value="ECO:0007669"/>
    <property type="project" value="InterPro"/>
</dbReference>
<dbReference type="PROSITE" id="PS50893">
    <property type="entry name" value="ABC_TRANSPORTER_2"/>
    <property type="match status" value="1"/>
</dbReference>
<dbReference type="SMART" id="SM00382">
    <property type="entry name" value="AAA"/>
    <property type="match status" value="1"/>
</dbReference>
<dbReference type="InterPro" id="IPR003593">
    <property type="entry name" value="AAA+_ATPase"/>
</dbReference>
<sequence>SNLFSLEDVCFDIEGKVILSKINVAIDNTGITGIIGPSGSGKSTFLRLLNKLISPTQGIVKFKDSDIAELKSQELRKEIGMVLQRPFLFKGTVKSNLLYGPKIWDIDYIDPELVNLLDTVSLEADFLERDIEGLSGGEQQRVSLARSLANQPIVLLLDEPTTALDIVSEEIIENTLKQLASEGIKIIIVTHSLEQTKRLTEQLLFLKEGLWNNFNFSEEKETDSISFLVQNLFGIFYSQFSIYRQRF</sequence>
<dbReference type="PANTHER" id="PTHR43423:SF1">
    <property type="entry name" value="ABC TRANSPORTER I FAMILY MEMBER 17"/>
    <property type="match status" value="1"/>
</dbReference>
<evidence type="ECO:0000259" key="4">
    <source>
        <dbReference type="PROSITE" id="PS50893"/>
    </source>
</evidence>
<accession>X1E1R8</accession>
<dbReference type="SUPFAM" id="SSF52540">
    <property type="entry name" value="P-loop containing nucleoside triphosphate hydrolases"/>
    <property type="match status" value="1"/>
</dbReference>
<dbReference type="GO" id="GO:0005524">
    <property type="term" value="F:ATP binding"/>
    <property type="evidence" value="ECO:0007669"/>
    <property type="project" value="UniProtKB-KW"/>
</dbReference>
<keyword evidence="3" id="KW-0067">ATP-binding</keyword>
<reference evidence="5" key="1">
    <citation type="journal article" date="2014" name="Front. Microbiol.">
        <title>High frequency of phylogenetically diverse reductive dehalogenase-homologous genes in deep subseafloor sedimentary metagenomes.</title>
        <authorList>
            <person name="Kawai M."/>
            <person name="Futagami T."/>
            <person name="Toyoda A."/>
            <person name="Takaki Y."/>
            <person name="Nishi S."/>
            <person name="Hori S."/>
            <person name="Arai W."/>
            <person name="Tsubouchi T."/>
            <person name="Morono Y."/>
            <person name="Uchiyama I."/>
            <person name="Ito T."/>
            <person name="Fujiyama A."/>
            <person name="Inagaki F."/>
            <person name="Takami H."/>
        </authorList>
    </citation>
    <scope>NUCLEOTIDE SEQUENCE</scope>
    <source>
        <strain evidence="5">Expedition CK06-06</strain>
    </source>
</reference>